<dbReference type="InterPro" id="IPR003594">
    <property type="entry name" value="HATPase_dom"/>
</dbReference>
<dbReference type="Proteomes" id="UP001292182">
    <property type="component" value="Unassembled WGS sequence"/>
</dbReference>
<dbReference type="InterPro" id="IPR036097">
    <property type="entry name" value="HisK_dim/P_sf"/>
</dbReference>
<dbReference type="RefSeq" id="WP_322538732.1">
    <property type="nucleotide sequence ID" value="NZ_JAOBTW010000004.1"/>
</dbReference>
<dbReference type="InterPro" id="IPR011006">
    <property type="entry name" value="CheY-like_superfamily"/>
</dbReference>
<feature type="domain" description="Histidine kinase" evidence="5">
    <location>
        <begin position="499"/>
        <end position="720"/>
    </location>
</feature>
<gene>
    <name evidence="9" type="ORF">N4G62_04650</name>
</gene>
<dbReference type="InterPro" id="IPR000700">
    <property type="entry name" value="PAS-assoc_C"/>
</dbReference>
<dbReference type="InterPro" id="IPR000014">
    <property type="entry name" value="PAS"/>
</dbReference>
<feature type="domain" description="PAC" evidence="8">
    <location>
        <begin position="402"/>
        <end position="454"/>
    </location>
</feature>
<dbReference type="SMART" id="SM00448">
    <property type="entry name" value="REC"/>
    <property type="match status" value="1"/>
</dbReference>
<evidence type="ECO:0000256" key="1">
    <source>
        <dbReference type="ARBA" id="ARBA00000085"/>
    </source>
</evidence>
<dbReference type="Gene3D" id="1.10.287.130">
    <property type="match status" value="1"/>
</dbReference>
<organism evidence="9 10">
    <name type="scientific">Sphingomonas sanguinis</name>
    <dbReference type="NCBI Taxonomy" id="33051"/>
    <lineage>
        <taxon>Bacteria</taxon>
        <taxon>Pseudomonadati</taxon>
        <taxon>Pseudomonadota</taxon>
        <taxon>Alphaproteobacteria</taxon>
        <taxon>Sphingomonadales</taxon>
        <taxon>Sphingomonadaceae</taxon>
        <taxon>Sphingomonas</taxon>
    </lineage>
</organism>
<dbReference type="Pfam" id="PF00072">
    <property type="entry name" value="Response_reg"/>
    <property type="match status" value="1"/>
</dbReference>
<feature type="modified residue" description="4-aspartylphosphate" evidence="4">
    <location>
        <position position="793"/>
    </location>
</feature>
<dbReference type="PROSITE" id="PS50112">
    <property type="entry name" value="PAS"/>
    <property type="match status" value="1"/>
</dbReference>
<evidence type="ECO:0000259" key="5">
    <source>
        <dbReference type="PROSITE" id="PS50109"/>
    </source>
</evidence>
<evidence type="ECO:0000256" key="3">
    <source>
        <dbReference type="ARBA" id="ARBA00022553"/>
    </source>
</evidence>
<sequence>MADLAHSRRQTIEANQRTFDAKMREQDAARSHRQHMAEALSDLSDSHDLVARLRSSQAALAASEARQRAIFDNAADIAMIVTDPAGIITDWNPGAQNVLGWTAEEMLGQDAERFFTPEDRASDRILQEMTGALQDGRAADERWHLRKDGERFWASGEMLPLFDEDDHHLGFVKMLRDRTREHLDGVALRLAQERFQTIVETIDAAFAIVEVKFDAEDRPVDYRFLEANPAFEQQAGVDLHGKWVTEFAPDLERFWFETYGHVARTGERANFESYAEAFERWFDVRAVRVGDPADRQIAILFNDVTARREAQEKLRASEAIARENIERVQLALAAGAILGTWHWDIPTDRFTVDEAFAETFGLDPALGREGIPLERIVATVHPDDQAGLAEAINAAIARGGSYAHQYRVRRTDGRYYWIEANGRVDRDADGNPASFPGVLIDIEGRRAVEAERDGAITDLRLLNETLEQRVVDRTTELMQAEERLRQSQKMEAIGQLTGGVAHDFNNLLTVIRGSVDLLRRENVAPEKRQRYLDAIGDTADRAAKLTGQLLAFARRQTLEPEVFEVGQRLHAITDMLDSITGARVLIRFEVPDSICRVRADVSQFETALVNLAVNARDAMQGEGTITIRLQCDAHMPSIRGHGPGTGEFVAISLTDTGTGISREDLERIFEPFFTTKDVGKGTGLGLSQVFGFAKQSGGDVDVESQIGQGSTFTLYLPQADPAIMTDARSAEEQDNLDGEGRCVLVVEDNISVGQFATQLLEDLGYQTAWVTSAEEALQRLGSDGDGFDIVFSDVVMPGMGGVELAKRLMRDLPDMPVVLASGYSHVLAQEGVDGIELLRKPYSAGQLSVALQRRIAWAKERQR</sequence>
<dbReference type="Pfam" id="PF13426">
    <property type="entry name" value="PAS_9"/>
    <property type="match status" value="1"/>
</dbReference>
<evidence type="ECO:0000259" key="6">
    <source>
        <dbReference type="PROSITE" id="PS50110"/>
    </source>
</evidence>
<evidence type="ECO:0000259" key="8">
    <source>
        <dbReference type="PROSITE" id="PS50113"/>
    </source>
</evidence>
<keyword evidence="10" id="KW-1185">Reference proteome</keyword>
<dbReference type="InterPro" id="IPR003661">
    <property type="entry name" value="HisK_dim/P_dom"/>
</dbReference>
<dbReference type="Gene3D" id="3.30.450.20">
    <property type="entry name" value="PAS domain"/>
    <property type="match status" value="3"/>
</dbReference>
<dbReference type="PRINTS" id="PR00344">
    <property type="entry name" value="BCTRLSENSOR"/>
</dbReference>
<reference evidence="10" key="1">
    <citation type="submission" date="2023-07" db="EMBL/GenBank/DDBJ databases">
        <title>Whole genome sequence analysis of rice epiphytic Sphingomonas sanguinis OsEp_Plm_15B2.</title>
        <authorList>
            <person name="Sahu K.P."/>
            <person name="Asharani P."/>
            <person name="Reddy B."/>
            <person name="Kumar A."/>
        </authorList>
    </citation>
    <scope>NUCLEOTIDE SEQUENCE [LARGE SCALE GENOMIC DNA]</scope>
    <source>
        <strain evidence="10">OsEp_Plm_15B2</strain>
    </source>
</reference>
<comment type="caution">
    <text evidence="9">The sequence shown here is derived from an EMBL/GenBank/DDBJ whole genome shotgun (WGS) entry which is preliminary data.</text>
</comment>
<dbReference type="SMART" id="SM00086">
    <property type="entry name" value="PAC"/>
    <property type="match status" value="2"/>
</dbReference>
<evidence type="ECO:0000259" key="7">
    <source>
        <dbReference type="PROSITE" id="PS50112"/>
    </source>
</evidence>
<proteinExistence type="predicted"/>
<comment type="catalytic activity">
    <reaction evidence="1">
        <text>ATP + protein L-histidine = ADP + protein N-phospho-L-histidine.</text>
        <dbReference type="EC" id="2.7.13.3"/>
    </reaction>
</comment>
<protein>
    <recommendedName>
        <fullName evidence="2">histidine kinase</fullName>
        <ecNumber evidence="2">2.7.13.3</ecNumber>
    </recommendedName>
</protein>
<dbReference type="SMART" id="SM00091">
    <property type="entry name" value="PAS"/>
    <property type="match status" value="3"/>
</dbReference>
<keyword evidence="3 4" id="KW-0597">Phosphoprotein</keyword>
<evidence type="ECO:0000256" key="4">
    <source>
        <dbReference type="PROSITE-ProRule" id="PRU00169"/>
    </source>
</evidence>
<dbReference type="InterPro" id="IPR013655">
    <property type="entry name" value="PAS_fold_3"/>
</dbReference>
<dbReference type="Gene3D" id="3.40.50.2300">
    <property type="match status" value="1"/>
</dbReference>
<dbReference type="PROSITE" id="PS50113">
    <property type="entry name" value="PAC"/>
    <property type="match status" value="1"/>
</dbReference>
<dbReference type="InterPro" id="IPR035965">
    <property type="entry name" value="PAS-like_dom_sf"/>
</dbReference>
<dbReference type="InterPro" id="IPR004358">
    <property type="entry name" value="Sig_transdc_His_kin-like_C"/>
</dbReference>
<dbReference type="CDD" id="cd00130">
    <property type="entry name" value="PAS"/>
    <property type="match status" value="2"/>
</dbReference>
<dbReference type="Pfam" id="PF00512">
    <property type="entry name" value="HisKA"/>
    <property type="match status" value="1"/>
</dbReference>
<dbReference type="EC" id="2.7.13.3" evidence="2"/>
<dbReference type="Pfam" id="PF13188">
    <property type="entry name" value="PAS_8"/>
    <property type="match status" value="1"/>
</dbReference>
<dbReference type="InterPro" id="IPR005467">
    <property type="entry name" value="His_kinase_dom"/>
</dbReference>
<dbReference type="EMBL" id="JAOBTW010000004">
    <property type="protein sequence ID" value="MDZ7281316.1"/>
    <property type="molecule type" value="Genomic_DNA"/>
</dbReference>
<dbReference type="InterPro" id="IPR001610">
    <property type="entry name" value="PAC"/>
</dbReference>
<dbReference type="PANTHER" id="PTHR43065:SF49">
    <property type="entry name" value="HISTIDINE KINASE"/>
    <property type="match status" value="1"/>
</dbReference>
<dbReference type="Pfam" id="PF02518">
    <property type="entry name" value="HATPase_c"/>
    <property type="match status" value="1"/>
</dbReference>
<dbReference type="SUPFAM" id="SSF55785">
    <property type="entry name" value="PYP-like sensor domain (PAS domain)"/>
    <property type="match status" value="3"/>
</dbReference>
<dbReference type="Pfam" id="PF08447">
    <property type="entry name" value="PAS_3"/>
    <property type="match status" value="1"/>
</dbReference>
<dbReference type="SMART" id="SM00388">
    <property type="entry name" value="HisKA"/>
    <property type="match status" value="1"/>
</dbReference>
<dbReference type="PROSITE" id="PS50109">
    <property type="entry name" value="HIS_KIN"/>
    <property type="match status" value="1"/>
</dbReference>
<evidence type="ECO:0000256" key="2">
    <source>
        <dbReference type="ARBA" id="ARBA00012438"/>
    </source>
</evidence>
<dbReference type="SUPFAM" id="SSF52172">
    <property type="entry name" value="CheY-like"/>
    <property type="match status" value="1"/>
</dbReference>
<dbReference type="PROSITE" id="PS50110">
    <property type="entry name" value="RESPONSE_REGULATORY"/>
    <property type="match status" value="1"/>
</dbReference>
<accession>A0ABU5LNL7</accession>
<dbReference type="NCBIfam" id="TIGR00229">
    <property type="entry name" value="sensory_box"/>
    <property type="match status" value="2"/>
</dbReference>
<dbReference type="SMART" id="SM00387">
    <property type="entry name" value="HATPase_c"/>
    <property type="match status" value="1"/>
</dbReference>
<dbReference type="CDD" id="cd00082">
    <property type="entry name" value="HisKA"/>
    <property type="match status" value="1"/>
</dbReference>
<feature type="domain" description="Response regulatory" evidence="6">
    <location>
        <begin position="742"/>
        <end position="855"/>
    </location>
</feature>
<dbReference type="PANTHER" id="PTHR43065">
    <property type="entry name" value="SENSOR HISTIDINE KINASE"/>
    <property type="match status" value="1"/>
</dbReference>
<dbReference type="SUPFAM" id="SSF47384">
    <property type="entry name" value="Homodimeric domain of signal transducing histidine kinase"/>
    <property type="match status" value="1"/>
</dbReference>
<evidence type="ECO:0000313" key="9">
    <source>
        <dbReference type="EMBL" id="MDZ7281316.1"/>
    </source>
</evidence>
<feature type="domain" description="PAS" evidence="7">
    <location>
        <begin position="63"/>
        <end position="136"/>
    </location>
</feature>
<dbReference type="InterPro" id="IPR036890">
    <property type="entry name" value="HATPase_C_sf"/>
</dbReference>
<dbReference type="SUPFAM" id="SSF55874">
    <property type="entry name" value="ATPase domain of HSP90 chaperone/DNA topoisomerase II/histidine kinase"/>
    <property type="match status" value="1"/>
</dbReference>
<evidence type="ECO:0000313" key="10">
    <source>
        <dbReference type="Proteomes" id="UP001292182"/>
    </source>
</evidence>
<dbReference type="Gene3D" id="3.30.565.10">
    <property type="entry name" value="Histidine kinase-like ATPase, C-terminal domain"/>
    <property type="match status" value="1"/>
</dbReference>
<dbReference type="InterPro" id="IPR001789">
    <property type="entry name" value="Sig_transdc_resp-reg_receiver"/>
</dbReference>
<name>A0ABU5LNL7_9SPHN</name>